<reference evidence="3" key="2">
    <citation type="submission" date="2014-06" db="EMBL/GenBank/DDBJ databases">
        <authorList>
            <person name="Genoscope - CEA"/>
        </authorList>
    </citation>
    <scope>NUCLEOTIDE SEQUENCE</scope>
</reference>
<dbReference type="Proteomes" id="UP001295469">
    <property type="component" value="Chromosome C09"/>
</dbReference>
<evidence type="ECO:0000313" key="2">
    <source>
        <dbReference type="EMBL" id="CAF1781828.1"/>
    </source>
</evidence>
<sequence>MVMMNLVNSDDNGESKGEAKKKKVEIDEENLKDVSMRKLVKMVKELHL</sequence>
<feature type="region of interest" description="Disordered" evidence="1">
    <location>
        <begin position="1"/>
        <end position="23"/>
    </location>
</feature>
<dbReference type="AlphaFoldDB" id="A0A078FR49"/>
<dbReference type="PaxDb" id="3708-A0A078FR49"/>
<keyword evidence="4" id="KW-1185">Reference proteome</keyword>
<gene>
    <name evidence="3" type="primary">BnaC09g40870D</name>
    <name evidence="2" type="ORF">DARMORV10_C09P60080.1</name>
    <name evidence="3" type="ORF">GSBRNA2T00094890001</name>
</gene>
<organism evidence="3 4">
    <name type="scientific">Brassica napus</name>
    <name type="common">Rape</name>
    <dbReference type="NCBI Taxonomy" id="3708"/>
    <lineage>
        <taxon>Eukaryota</taxon>
        <taxon>Viridiplantae</taxon>
        <taxon>Streptophyta</taxon>
        <taxon>Embryophyta</taxon>
        <taxon>Tracheophyta</taxon>
        <taxon>Spermatophyta</taxon>
        <taxon>Magnoliopsida</taxon>
        <taxon>eudicotyledons</taxon>
        <taxon>Gunneridae</taxon>
        <taxon>Pentapetalae</taxon>
        <taxon>rosids</taxon>
        <taxon>malvids</taxon>
        <taxon>Brassicales</taxon>
        <taxon>Brassicaceae</taxon>
        <taxon>Brassiceae</taxon>
        <taxon>Brassica</taxon>
    </lineage>
</organism>
<evidence type="ECO:0000313" key="3">
    <source>
        <dbReference type="EMBL" id="CDY16960.1"/>
    </source>
</evidence>
<evidence type="ECO:0000313" key="4">
    <source>
        <dbReference type="Proteomes" id="UP000028999"/>
    </source>
</evidence>
<accession>A0A078FR49</accession>
<dbReference type="EMBL" id="HG994373">
    <property type="protein sequence ID" value="CAF1781828.1"/>
    <property type="molecule type" value="Genomic_DNA"/>
</dbReference>
<protein>
    <submittedName>
        <fullName evidence="2">(rape) hypothetical protein</fullName>
    </submittedName>
    <submittedName>
        <fullName evidence="3">BnaC09g40870D protein</fullName>
    </submittedName>
</protein>
<dbReference type="Proteomes" id="UP000028999">
    <property type="component" value="Unassembled WGS sequence"/>
</dbReference>
<name>A0A078FR49_BRANA</name>
<evidence type="ECO:0000256" key="1">
    <source>
        <dbReference type="SAM" id="MobiDB-lite"/>
    </source>
</evidence>
<proteinExistence type="predicted"/>
<reference evidence="2" key="3">
    <citation type="submission" date="2021-01" db="EMBL/GenBank/DDBJ databases">
        <authorList>
            <consortium name="Genoscope - CEA"/>
            <person name="William W."/>
        </authorList>
    </citation>
    <scope>NUCLEOTIDE SEQUENCE</scope>
</reference>
<dbReference type="Gramene" id="CDY16960">
    <property type="protein sequence ID" value="CDY16960"/>
    <property type="gene ID" value="GSBRNA2T00094890001"/>
</dbReference>
<dbReference type="EMBL" id="LK032068">
    <property type="protein sequence ID" value="CDY16960.1"/>
    <property type="molecule type" value="Genomic_DNA"/>
</dbReference>
<reference evidence="3 4" key="1">
    <citation type="journal article" date="2014" name="Science">
        <title>Plant genetics. Early allopolyploid evolution in the post-Neolithic Brassica napus oilseed genome.</title>
        <authorList>
            <person name="Chalhoub B."/>
            <person name="Denoeud F."/>
            <person name="Liu S."/>
            <person name="Parkin I.A."/>
            <person name="Tang H."/>
            <person name="Wang X."/>
            <person name="Chiquet J."/>
            <person name="Belcram H."/>
            <person name="Tong C."/>
            <person name="Samans B."/>
            <person name="Correa M."/>
            <person name="Da Silva C."/>
            <person name="Just J."/>
            <person name="Falentin C."/>
            <person name="Koh C.S."/>
            <person name="Le Clainche I."/>
            <person name="Bernard M."/>
            <person name="Bento P."/>
            <person name="Noel B."/>
            <person name="Labadie K."/>
            <person name="Alberti A."/>
            <person name="Charles M."/>
            <person name="Arnaud D."/>
            <person name="Guo H."/>
            <person name="Daviaud C."/>
            <person name="Alamery S."/>
            <person name="Jabbari K."/>
            <person name="Zhao M."/>
            <person name="Edger P.P."/>
            <person name="Chelaifa H."/>
            <person name="Tack D."/>
            <person name="Lassalle G."/>
            <person name="Mestiri I."/>
            <person name="Schnel N."/>
            <person name="Le Paslier M.C."/>
            <person name="Fan G."/>
            <person name="Renault V."/>
            <person name="Bayer P.E."/>
            <person name="Golicz A.A."/>
            <person name="Manoli S."/>
            <person name="Lee T.H."/>
            <person name="Thi V.H."/>
            <person name="Chalabi S."/>
            <person name="Hu Q."/>
            <person name="Fan C."/>
            <person name="Tollenaere R."/>
            <person name="Lu Y."/>
            <person name="Battail C."/>
            <person name="Shen J."/>
            <person name="Sidebottom C.H."/>
            <person name="Wang X."/>
            <person name="Canaguier A."/>
            <person name="Chauveau A."/>
            <person name="Berard A."/>
            <person name="Deniot G."/>
            <person name="Guan M."/>
            <person name="Liu Z."/>
            <person name="Sun F."/>
            <person name="Lim Y.P."/>
            <person name="Lyons E."/>
            <person name="Town C.D."/>
            <person name="Bancroft I."/>
            <person name="Wang X."/>
            <person name="Meng J."/>
            <person name="Ma J."/>
            <person name="Pires J.C."/>
            <person name="King G.J."/>
            <person name="Brunel D."/>
            <person name="Delourme R."/>
            <person name="Renard M."/>
            <person name="Aury J.M."/>
            <person name="Adams K.L."/>
            <person name="Batley J."/>
            <person name="Snowdon R.J."/>
            <person name="Tost J."/>
            <person name="Edwards D."/>
            <person name="Zhou Y."/>
            <person name="Hua W."/>
            <person name="Sharpe A.G."/>
            <person name="Paterson A.H."/>
            <person name="Guan C."/>
            <person name="Wincker P."/>
        </authorList>
    </citation>
    <scope>NUCLEOTIDE SEQUENCE [LARGE SCALE GENOMIC DNA]</scope>
    <source>
        <strain evidence="4">cv. Darmor-bzh</strain>
    </source>
</reference>
<feature type="compositionally biased region" description="Polar residues" evidence="1">
    <location>
        <begin position="1"/>
        <end position="10"/>
    </location>
</feature>